<dbReference type="HOGENOM" id="CLU_810926_0_0_4"/>
<dbReference type="GO" id="GO:0006281">
    <property type="term" value="P:DNA repair"/>
    <property type="evidence" value="ECO:0007669"/>
    <property type="project" value="TreeGrafter"/>
</dbReference>
<evidence type="ECO:0000313" key="2">
    <source>
        <dbReference type="EMBL" id="ABM97276.1"/>
    </source>
</evidence>
<name>A2SNY7_METPP</name>
<dbReference type="InterPro" id="IPR050155">
    <property type="entry name" value="HAD-like_hydrolase_sf"/>
</dbReference>
<dbReference type="SFLD" id="SFLDS00003">
    <property type="entry name" value="Haloacid_Dehalogenase"/>
    <property type="match status" value="1"/>
</dbReference>
<dbReference type="SFLD" id="SFLDG01129">
    <property type="entry name" value="C1.5:_HAD__Beta-PGM__Phosphata"/>
    <property type="match status" value="1"/>
</dbReference>
<feature type="compositionally biased region" description="Low complexity" evidence="1">
    <location>
        <begin position="287"/>
        <end position="307"/>
    </location>
</feature>
<evidence type="ECO:0000313" key="3">
    <source>
        <dbReference type="Proteomes" id="UP000000366"/>
    </source>
</evidence>
<dbReference type="EC" id="3.1.3.18" evidence="2"/>
<protein>
    <submittedName>
        <fullName evidence="2">Phosphatase-like protein</fullName>
        <ecNumber evidence="2">3.1.3.18</ecNumber>
    </submittedName>
</protein>
<dbReference type="AlphaFoldDB" id="A2SNY7"/>
<evidence type="ECO:0000256" key="1">
    <source>
        <dbReference type="SAM" id="MobiDB-lite"/>
    </source>
</evidence>
<dbReference type="SUPFAM" id="SSF56784">
    <property type="entry name" value="HAD-like"/>
    <property type="match status" value="1"/>
</dbReference>
<dbReference type="Pfam" id="PF13419">
    <property type="entry name" value="HAD_2"/>
    <property type="match status" value="1"/>
</dbReference>
<keyword evidence="3" id="KW-1185">Reference proteome</keyword>
<sequence>MTRAILFDLDGTLVDTRAASWQLFSETNLAFALGIDSREAFFRAFEGNFFESLAKLCPDPQRAAAVKAHFMELLRTRYHPALIPGMVDVVRALAPHSTLAVISTNGIEAIRRILVGADLANCFSHVFSGDVEPRKAVSIRRFLGDHRYAVHRACSPAYHDGEASHASLQAQDVVLVTDTVGDVREAREAGIRAIGVTWGMHSERQLLDAGAERVALWPQELVAWLRDADAPATSCGCSSGSADSCALPPAPAPAVRAAAAPPTGDPVREVARHRRERQLHTRLQAAAATAPAAPGASMASAASGPSARTELMSSLQRILREGDH</sequence>
<dbReference type="PANTHER" id="PTHR43434">
    <property type="entry name" value="PHOSPHOGLYCOLATE PHOSPHATASE"/>
    <property type="match status" value="1"/>
</dbReference>
<dbReference type="Gene3D" id="3.40.50.1000">
    <property type="entry name" value="HAD superfamily/HAD-like"/>
    <property type="match status" value="1"/>
</dbReference>
<dbReference type="InterPro" id="IPR023214">
    <property type="entry name" value="HAD_sf"/>
</dbReference>
<dbReference type="InterPro" id="IPR041492">
    <property type="entry name" value="HAD_2"/>
</dbReference>
<reference evidence="2 3" key="1">
    <citation type="journal article" date="2007" name="J. Bacteriol.">
        <title>Whole-genome analysis of the methyl tert-butyl ether-degrading beta-proteobacterium Methylibium petroleiphilum PM1.</title>
        <authorList>
            <person name="Kane S.R."/>
            <person name="Chakicherla A.Y."/>
            <person name="Chain P.S.G."/>
            <person name="Schmidt R."/>
            <person name="Shin M.W."/>
            <person name="Legler T.C."/>
            <person name="Scow K.M."/>
            <person name="Larimer F.W."/>
            <person name="Lucas S.M."/>
            <person name="Richardson P.M."/>
            <person name="Hristova K.R."/>
        </authorList>
    </citation>
    <scope>NUCLEOTIDE SEQUENCE [LARGE SCALE GENOMIC DNA]</scope>
    <source>
        <strain evidence="3">ATCC BAA-1232 / LMG 22953 / PM1</strain>
        <plasmid evidence="2 3">RPME01</plasmid>
    </source>
</reference>
<geneLocation type="plasmid" evidence="2 3">
    <name>RPME01</name>
</geneLocation>
<dbReference type="Proteomes" id="UP000000366">
    <property type="component" value="Plasmid RPME01"/>
</dbReference>
<dbReference type="KEGG" id="mpt:Mpe_B0504"/>
<dbReference type="EMBL" id="CP000556">
    <property type="protein sequence ID" value="ABM97276.1"/>
    <property type="molecule type" value="Genomic_DNA"/>
</dbReference>
<organism evidence="2 3">
    <name type="scientific">Methylibium petroleiphilum (strain ATCC BAA-1232 / LMG 22953 / PM1)</name>
    <dbReference type="NCBI Taxonomy" id="420662"/>
    <lineage>
        <taxon>Bacteria</taxon>
        <taxon>Pseudomonadati</taxon>
        <taxon>Pseudomonadota</taxon>
        <taxon>Betaproteobacteria</taxon>
        <taxon>Burkholderiales</taxon>
        <taxon>Sphaerotilaceae</taxon>
        <taxon>Methylibium</taxon>
    </lineage>
</organism>
<keyword evidence="2" id="KW-0378">Hydrolase</keyword>
<gene>
    <name evidence="2" type="ordered locus">Mpe_B0504</name>
</gene>
<proteinExistence type="predicted"/>
<dbReference type="Gene3D" id="1.10.150.240">
    <property type="entry name" value="Putative phosphatase, domain 2"/>
    <property type="match status" value="1"/>
</dbReference>
<dbReference type="eggNOG" id="COG0546">
    <property type="taxonomic scope" value="Bacteria"/>
</dbReference>
<accession>A2SNY7</accession>
<dbReference type="GO" id="GO:0005829">
    <property type="term" value="C:cytosol"/>
    <property type="evidence" value="ECO:0007669"/>
    <property type="project" value="TreeGrafter"/>
</dbReference>
<feature type="region of interest" description="Disordered" evidence="1">
    <location>
        <begin position="287"/>
        <end position="312"/>
    </location>
</feature>
<dbReference type="InterPro" id="IPR023198">
    <property type="entry name" value="PGP-like_dom2"/>
</dbReference>
<keyword evidence="2" id="KW-0614">Plasmid</keyword>
<dbReference type="SMR" id="A2SNY7"/>
<dbReference type="GO" id="GO:0008967">
    <property type="term" value="F:phosphoglycolate phosphatase activity"/>
    <property type="evidence" value="ECO:0007669"/>
    <property type="project" value="UniProtKB-EC"/>
</dbReference>
<dbReference type="PANTHER" id="PTHR43434:SF13">
    <property type="entry name" value="PHOSPHOGLYCOLATE PHOSPHATASE"/>
    <property type="match status" value="1"/>
</dbReference>
<dbReference type="RefSeq" id="WP_011831829.1">
    <property type="nucleotide sequence ID" value="NC_008826.1"/>
</dbReference>
<dbReference type="InterPro" id="IPR036412">
    <property type="entry name" value="HAD-like_sf"/>
</dbReference>